<evidence type="ECO:0000256" key="1">
    <source>
        <dbReference type="ARBA" id="ARBA00023125"/>
    </source>
</evidence>
<dbReference type="InterPro" id="IPR001647">
    <property type="entry name" value="HTH_TetR"/>
</dbReference>
<dbReference type="Gene3D" id="1.10.357.10">
    <property type="entry name" value="Tetracycline Repressor, domain 2"/>
    <property type="match status" value="1"/>
</dbReference>
<dbReference type="AlphaFoldDB" id="A0AAE3R4T3"/>
<proteinExistence type="predicted"/>
<organism evidence="4 5">
    <name type="scientific">Xanthocytophaga agilis</name>
    <dbReference type="NCBI Taxonomy" id="3048010"/>
    <lineage>
        <taxon>Bacteria</taxon>
        <taxon>Pseudomonadati</taxon>
        <taxon>Bacteroidota</taxon>
        <taxon>Cytophagia</taxon>
        <taxon>Cytophagales</taxon>
        <taxon>Rhodocytophagaceae</taxon>
        <taxon>Xanthocytophaga</taxon>
    </lineage>
</organism>
<keyword evidence="1 2" id="KW-0238">DNA-binding</keyword>
<gene>
    <name evidence="4" type="ORF">QNI22_24215</name>
</gene>
<dbReference type="PRINTS" id="PR00455">
    <property type="entry name" value="HTHTETR"/>
</dbReference>
<name>A0AAE3R4T3_9BACT</name>
<protein>
    <submittedName>
        <fullName evidence="4">TetR/AcrR family transcriptional regulator</fullName>
    </submittedName>
</protein>
<dbReference type="PANTHER" id="PTHR30055:SF207">
    <property type="entry name" value="HTH-TYPE TRANSCRIPTIONAL REPRESSOR FATR"/>
    <property type="match status" value="1"/>
</dbReference>
<feature type="DNA-binding region" description="H-T-H motif" evidence="2">
    <location>
        <begin position="29"/>
        <end position="48"/>
    </location>
</feature>
<feature type="domain" description="HTH tetR-type" evidence="3">
    <location>
        <begin position="6"/>
        <end position="66"/>
    </location>
</feature>
<dbReference type="SUPFAM" id="SSF46689">
    <property type="entry name" value="Homeodomain-like"/>
    <property type="match status" value="1"/>
</dbReference>
<evidence type="ECO:0000259" key="3">
    <source>
        <dbReference type="PROSITE" id="PS50977"/>
    </source>
</evidence>
<dbReference type="InterPro" id="IPR050109">
    <property type="entry name" value="HTH-type_TetR-like_transc_reg"/>
</dbReference>
<dbReference type="PROSITE" id="PS50977">
    <property type="entry name" value="HTH_TETR_2"/>
    <property type="match status" value="1"/>
</dbReference>
<dbReference type="InterPro" id="IPR009057">
    <property type="entry name" value="Homeodomain-like_sf"/>
</dbReference>
<dbReference type="PANTHER" id="PTHR30055">
    <property type="entry name" value="HTH-TYPE TRANSCRIPTIONAL REGULATOR RUTR"/>
    <property type="match status" value="1"/>
</dbReference>
<sequence>MRTRDENKESIVKVKALEMLVNEGFDGFSMQKLAKAAGVSPATLYIYYKDKDDLIVKLGIEEGKKMIAATFENFSPEMPFAEGLRVQWYNRVRYCMEQGISTCFFEQAKHSPYRDKISASITEDFKEVMGKFIQNAIENKELVTVPVEVFWSVAFAPLYNLIRFHQNGKNMGNRDFSLTDDYIEQTLTLVIKALKP</sequence>
<comment type="caution">
    <text evidence="4">The sequence shown here is derived from an EMBL/GenBank/DDBJ whole genome shotgun (WGS) entry which is preliminary data.</text>
</comment>
<dbReference type="Proteomes" id="UP001232063">
    <property type="component" value="Unassembled WGS sequence"/>
</dbReference>
<accession>A0AAE3R4T3</accession>
<evidence type="ECO:0000256" key="2">
    <source>
        <dbReference type="PROSITE-ProRule" id="PRU00335"/>
    </source>
</evidence>
<dbReference type="GO" id="GO:0000976">
    <property type="term" value="F:transcription cis-regulatory region binding"/>
    <property type="evidence" value="ECO:0007669"/>
    <property type="project" value="TreeGrafter"/>
</dbReference>
<dbReference type="RefSeq" id="WP_314514417.1">
    <property type="nucleotide sequence ID" value="NZ_JASJOU010000009.1"/>
</dbReference>
<dbReference type="Pfam" id="PF00440">
    <property type="entry name" value="TetR_N"/>
    <property type="match status" value="1"/>
</dbReference>
<keyword evidence="5" id="KW-1185">Reference proteome</keyword>
<evidence type="ECO:0000313" key="4">
    <source>
        <dbReference type="EMBL" id="MDJ1503789.1"/>
    </source>
</evidence>
<reference evidence="4" key="1">
    <citation type="submission" date="2023-05" db="EMBL/GenBank/DDBJ databases">
        <authorList>
            <person name="Zhang X."/>
        </authorList>
    </citation>
    <scope>NUCLEOTIDE SEQUENCE</scope>
    <source>
        <strain evidence="4">BD1B2-1</strain>
    </source>
</reference>
<dbReference type="EMBL" id="JASJOU010000009">
    <property type="protein sequence ID" value="MDJ1503789.1"/>
    <property type="molecule type" value="Genomic_DNA"/>
</dbReference>
<evidence type="ECO:0000313" key="5">
    <source>
        <dbReference type="Proteomes" id="UP001232063"/>
    </source>
</evidence>
<dbReference type="GO" id="GO:0003700">
    <property type="term" value="F:DNA-binding transcription factor activity"/>
    <property type="evidence" value="ECO:0007669"/>
    <property type="project" value="TreeGrafter"/>
</dbReference>